<gene>
    <name evidence="7" type="ORF">Ae201684_018034</name>
</gene>
<dbReference type="GO" id="GO:0008270">
    <property type="term" value="F:zinc ion binding"/>
    <property type="evidence" value="ECO:0007669"/>
    <property type="project" value="UniProtKB-KW"/>
</dbReference>
<accession>A0A6G0W755</accession>
<name>A0A6G0W755_9STRA</name>
<dbReference type="InterPro" id="IPR013083">
    <property type="entry name" value="Znf_RING/FYVE/PHD"/>
</dbReference>
<dbReference type="AlphaFoldDB" id="A0A6G0W755"/>
<evidence type="ECO:0000313" key="7">
    <source>
        <dbReference type="EMBL" id="KAF0722959.1"/>
    </source>
</evidence>
<dbReference type="Proteomes" id="UP000481153">
    <property type="component" value="Unassembled WGS sequence"/>
</dbReference>
<dbReference type="SUPFAM" id="SSF57903">
    <property type="entry name" value="FYVE/PHD zinc finger"/>
    <property type="match status" value="1"/>
</dbReference>
<dbReference type="PROSITE" id="PS50178">
    <property type="entry name" value="ZF_FYVE"/>
    <property type="match status" value="1"/>
</dbReference>
<keyword evidence="3" id="KW-0862">Zinc</keyword>
<dbReference type="InterPro" id="IPR011011">
    <property type="entry name" value="Znf_FYVE_PHD"/>
</dbReference>
<feature type="region of interest" description="Disordered" evidence="5">
    <location>
        <begin position="344"/>
        <end position="377"/>
    </location>
</feature>
<dbReference type="VEuPathDB" id="FungiDB:AeMF1_004849"/>
<keyword evidence="2 4" id="KW-0863">Zinc-finger</keyword>
<dbReference type="Gene3D" id="3.30.530.20">
    <property type="match status" value="1"/>
</dbReference>
<evidence type="ECO:0000256" key="1">
    <source>
        <dbReference type="ARBA" id="ARBA00022723"/>
    </source>
</evidence>
<dbReference type="InterPro" id="IPR052727">
    <property type="entry name" value="Rab4/Rab5_effector"/>
</dbReference>
<evidence type="ECO:0000256" key="4">
    <source>
        <dbReference type="PROSITE-ProRule" id="PRU00091"/>
    </source>
</evidence>
<organism evidence="7 8">
    <name type="scientific">Aphanomyces euteiches</name>
    <dbReference type="NCBI Taxonomy" id="100861"/>
    <lineage>
        <taxon>Eukaryota</taxon>
        <taxon>Sar</taxon>
        <taxon>Stramenopiles</taxon>
        <taxon>Oomycota</taxon>
        <taxon>Saprolegniomycetes</taxon>
        <taxon>Saprolegniales</taxon>
        <taxon>Verrucalvaceae</taxon>
        <taxon>Aphanomyces</taxon>
    </lineage>
</organism>
<dbReference type="SUPFAM" id="SSF55961">
    <property type="entry name" value="Bet v1-like"/>
    <property type="match status" value="1"/>
</dbReference>
<keyword evidence="1" id="KW-0479">Metal-binding</keyword>
<dbReference type="EMBL" id="VJMJ01000319">
    <property type="protein sequence ID" value="KAF0722959.1"/>
    <property type="molecule type" value="Genomic_DNA"/>
</dbReference>
<protein>
    <recommendedName>
        <fullName evidence="6">FYVE-type domain-containing protein</fullName>
    </recommendedName>
</protein>
<sequence length="377" mass="42641">MSMRSTLKLPLADDIFQLPALTADEVERYRAIGSKAAADLIRYTKLTGGPIDWTFHSNNSTATMYSGRDEDVPIFRVYAEIEATIEDIVSIFLTPTTAETRQIMAVYLPLFVDKVRLCNLTLPTAESPYFYQSLNWSIAESPLKGVILKHRDWSYVEHQEEVMIHGRRAWLRAVTHVDIPGCPDLEARYGVVRGHMLHTGYVYIESDRPGVLEHIALYHNKANGQLTGPLGDYLLNKVTEGQYRAIKDAEHVVRAYQLSRLDMVPPHKLPAIPSTTKCGMCLKKLGHFNEKDHCRRCAKIVCTKRGCSKVWKFLKVGIQVHARICRVCSNAAKSTSLLETSTLRSETDSSSTWDDDASTDAFSSWRHQDHEEDPRST</sequence>
<evidence type="ECO:0000256" key="3">
    <source>
        <dbReference type="ARBA" id="ARBA00022833"/>
    </source>
</evidence>
<keyword evidence="8" id="KW-1185">Reference proteome</keyword>
<dbReference type="PANTHER" id="PTHR13510:SF44">
    <property type="entry name" value="RABENOSYN-5"/>
    <property type="match status" value="1"/>
</dbReference>
<dbReference type="PANTHER" id="PTHR13510">
    <property type="entry name" value="FYVE-FINGER-CONTAINING RAB5 EFFECTOR PROTEIN RABENOSYN-5-RELATED"/>
    <property type="match status" value="1"/>
</dbReference>
<dbReference type="Gene3D" id="3.30.40.10">
    <property type="entry name" value="Zinc/RING finger domain, C3HC4 (zinc finger)"/>
    <property type="match status" value="1"/>
</dbReference>
<evidence type="ECO:0000256" key="5">
    <source>
        <dbReference type="SAM" id="MobiDB-lite"/>
    </source>
</evidence>
<feature type="compositionally biased region" description="Basic and acidic residues" evidence="5">
    <location>
        <begin position="366"/>
        <end position="377"/>
    </location>
</feature>
<evidence type="ECO:0000313" key="8">
    <source>
        <dbReference type="Proteomes" id="UP000481153"/>
    </source>
</evidence>
<evidence type="ECO:0000259" key="6">
    <source>
        <dbReference type="PROSITE" id="PS50178"/>
    </source>
</evidence>
<evidence type="ECO:0000256" key="2">
    <source>
        <dbReference type="ARBA" id="ARBA00022771"/>
    </source>
</evidence>
<dbReference type="InterPro" id="IPR023393">
    <property type="entry name" value="START-like_dom_sf"/>
</dbReference>
<feature type="domain" description="FYVE-type" evidence="6">
    <location>
        <begin position="272"/>
        <end position="333"/>
    </location>
</feature>
<dbReference type="InterPro" id="IPR017455">
    <property type="entry name" value="Znf_FYVE-rel"/>
</dbReference>
<reference evidence="7 8" key="1">
    <citation type="submission" date="2019-07" db="EMBL/GenBank/DDBJ databases">
        <title>Genomics analysis of Aphanomyces spp. identifies a new class of oomycete effector associated with host adaptation.</title>
        <authorList>
            <person name="Gaulin E."/>
        </authorList>
    </citation>
    <scope>NUCLEOTIDE SEQUENCE [LARGE SCALE GENOMIC DNA]</scope>
    <source>
        <strain evidence="7 8">ATCC 201684</strain>
    </source>
</reference>
<comment type="caution">
    <text evidence="7">The sequence shown here is derived from an EMBL/GenBank/DDBJ whole genome shotgun (WGS) entry which is preliminary data.</text>
</comment>
<proteinExistence type="predicted"/>